<dbReference type="PANTHER" id="PTHR46825">
    <property type="entry name" value="D-ALANYL-D-ALANINE-CARBOXYPEPTIDASE/ENDOPEPTIDASE AMPH"/>
    <property type="match status" value="1"/>
</dbReference>
<reference evidence="3" key="1">
    <citation type="submission" date="2022-07" db="EMBL/GenBank/DDBJ databases">
        <title>Enhanced cultured diversity of the mouse gut microbiota enables custom-made synthetic communities.</title>
        <authorList>
            <person name="Afrizal A."/>
        </authorList>
    </citation>
    <scope>NUCLEOTIDE SEQUENCE</scope>
    <source>
        <strain evidence="3">DSM 28593</strain>
    </source>
</reference>
<protein>
    <submittedName>
        <fullName evidence="3">Beta-lactamase family protein</fullName>
    </submittedName>
</protein>
<evidence type="ECO:0000313" key="3">
    <source>
        <dbReference type="EMBL" id="MCR1900095.1"/>
    </source>
</evidence>
<dbReference type="Gene3D" id="3.40.710.10">
    <property type="entry name" value="DD-peptidase/beta-lactamase superfamily"/>
    <property type="match status" value="1"/>
</dbReference>
<feature type="transmembrane region" description="Helical" evidence="1">
    <location>
        <begin position="529"/>
        <end position="552"/>
    </location>
</feature>
<organism evidence="3 4">
    <name type="scientific">Irregularibacter muris</name>
    <dbReference type="NCBI Taxonomy" id="1796619"/>
    <lineage>
        <taxon>Bacteria</taxon>
        <taxon>Bacillati</taxon>
        <taxon>Bacillota</taxon>
        <taxon>Clostridia</taxon>
        <taxon>Eubacteriales</taxon>
        <taxon>Eubacteriaceae</taxon>
        <taxon>Irregularibacter</taxon>
    </lineage>
</organism>
<feature type="transmembrane region" description="Helical" evidence="1">
    <location>
        <begin position="558"/>
        <end position="583"/>
    </location>
</feature>
<name>A0AAE3HIR9_9FIRM</name>
<dbReference type="Proteomes" id="UP001205748">
    <property type="component" value="Unassembled WGS sequence"/>
</dbReference>
<evidence type="ECO:0000256" key="1">
    <source>
        <dbReference type="SAM" id="Phobius"/>
    </source>
</evidence>
<dbReference type="Pfam" id="PF00144">
    <property type="entry name" value="Beta-lactamase"/>
    <property type="match status" value="1"/>
</dbReference>
<dbReference type="InterPro" id="IPR050491">
    <property type="entry name" value="AmpC-like"/>
</dbReference>
<dbReference type="SUPFAM" id="SSF56601">
    <property type="entry name" value="beta-lactamase/transpeptidase-like"/>
    <property type="match status" value="1"/>
</dbReference>
<comment type="caution">
    <text evidence="3">The sequence shown here is derived from an EMBL/GenBank/DDBJ whole genome shotgun (WGS) entry which is preliminary data.</text>
</comment>
<keyword evidence="1" id="KW-0472">Membrane</keyword>
<dbReference type="PANTHER" id="PTHR46825:SF9">
    <property type="entry name" value="BETA-LACTAMASE-RELATED DOMAIN-CONTAINING PROTEIN"/>
    <property type="match status" value="1"/>
</dbReference>
<gene>
    <name evidence="3" type="ORF">NSA47_14090</name>
</gene>
<feature type="transmembrane region" description="Helical" evidence="1">
    <location>
        <begin position="595"/>
        <end position="615"/>
    </location>
</feature>
<dbReference type="EMBL" id="JANKAS010000019">
    <property type="protein sequence ID" value="MCR1900095.1"/>
    <property type="molecule type" value="Genomic_DNA"/>
</dbReference>
<keyword evidence="1" id="KW-0812">Transmembrane</keyword>
<proteinExistence type="predicted"/>
<feature type="transmembrane region" description="Helical" evidence="1">
    <location>
        <begin position="485"/>
        <end position="509"/>
    </location>
</feature>
<dbReference type="RefSeq" id="WP_257533074.1">
    <property type="nucleotide sequence ID" value="NZ_JANKAS010000019.1"/>
</dbReference>
<evidence type="ECO:0000313" key="4">
    <source>
        <dbReference type="Proteomes" id="UP001205748"/>
    </source>
</evidence>
<evidence type="ECO:0000259" key="2">
    <source>
        <dbReference type="Pfam" id="PF00144"/>
    </source>
</evidence>
<accession>A0AAE3HIR9</accession>
<feature type="domain" description="Beta-lactamase-related" evidence="2">
    <location>
        <begin position="52"/>
        <end position="372"/>
    </location>
</feature>
<dbReference type="InterPro" id="IPR001466">
    <property type="entry name" value="Beta-lactam-related"/>
</dbReference>
<keyword evidence="1" id="KW-1133">Transmembrane helix</keyword>
<dbReference type="InterPro" id="IPR012338">
    <property type="entry name" value="Beta-lactam/transpept-like"/>
</dbReference>
<keyword evidence="4" id="KW-1185">Reference proteome</keyword>
<dbReference type="AlphaFoldDB" id="A0AAE3HIR9"/>
<sequence>MKKRGLMRWISLQLVVLILVMMAAGGVSQAAEQGVTPSGIHVSDLETEIETYIEEYKDTTAAVSVAVFQNGETIHEGYYGNGNMEMELKNSTETVMEWGSVTKMLVWVSVMQLVELGEMNLSEDIRTYLPEGFLSNLKYDQPITMMNLMHHNAGWEEQLIDLFIPIGEEVGELGDVLKSSLPNQLYEPGTVVAYSNWGVSLAGYIVERVSGMGFSDYVHKHIFEPLGMEHTALLPTLEDNSWVNEQRDLLKCYSADLRDLGPSRYQLALYPAGMATGTLEDFLLFGKALVPKGRDRSELFRKRETLDQFLSPTLFYHDEKNTPRNAHGLWVDKTEVLALGHGGNTPGASANLQFDPISGIGLVVMTNQSGETVYNIGLQEMIFGKYPEPTDEFQMRNISGVYTQARTIKTGALRLYSFLLTMPFLSGNENNFYVPMMGMELIPVGFDRFLLDYGETVGTGFVSENKNGSPTLEIGVQDYLPKNPIVYAIEIFLILILGLALIYSLYTIIRALVRKLRKKPSEPKNGERILASGGNLGLFFSFLYVVMNVINYETSRNIRLGLILCTIFSAWILIYLVRSIIAFKEWGKHLSSRKIFNTILSCIAMLLNSFYWQWFKFW</sequence>